<gene>
    <name evidence="6" type="ORF">BQ2448_3634</name>
</gene>
<evidence type="ECO:0000256" key="4">
    <source>
        <dbReference type="SAM" id="MobiDB-lite"/>
    </source>
</evidence>
<keyword evidence="1" id="KW-0285">Flavoprotein</keyword>
<dbReference type="Gene3D" id="1.10.167.10">
    <property type="entry name" value="Regulator of G-protein Signalling 4, domain 2"/>
    <property type="match status" value="1"/>
</dbReference>
<dbReference type="PROSITE" id="PS50132">
    <property type="entry name" value="RGS"/>
    <property type="match status" value="1"/>
</dbReference>
<evidence type="ECO:0000259" key="5">
    <source>
        <dbReference type="PROSITE" id="PS50132"/>
    </source>
</evidence>
<feature type="region of interest" description="Disordered" evidence="4">
    <location>
        <begin position="496"/>
        <end position="526"/>
    </location>
</feature>
<feature type="compositionally biased region" description="Polar residues" evidence="4">
    <location>
        <begin position="83"/>
        <end position="94"/>
    </location>
</feature>
<dbReference type="InterPro" id="IPR035965">
    <property type="entry name" value="PAS-like_dom_sf"/>
</dbReference>
<sequence>MTHSSPIEEMLSPPALMHVPAEATKVSNMTGSKDSLARPPVSSGNATAQSADGQHMRHAVDDDSDDEDELAYSDWSPRMGVQSGASTAPSSPEQHSPIKPISTSAFPSQEQEQDHQETDSLPLALNTVQSFDELLPPRSTHRANTTNWAPTKQLPMLPETPLPQLPDFTGRDGMNLPTSLPIPASQVHMEMSDAINALISEEVFRRLMKDSLGRHRFREYLINTRGDVASFDLWIDLTGFRALTTRVRSTAIALHDLFVVDMSFSRRPVLTSELREDVEASLRQGMFLGDSLEAPQQHLLHSLYSSEFQSFIKYKLVEECHVRLGQTESLPGTGLGDAFCLTNPRLRDHPITLLSPGFERLTGYAISMVAGRNCRMLAGPATSPVTSKRIHDALSRGEGITTLILNYRRDGTPFFQLLCIIPLRDTYGHLTYFLGGQTEVTGSLAAGNSLSWLVGSDADPSEPLNDEEFSPTYLNHASALFTSGSHPEMDLVNPVARGSSSPDAGRAGGEIQPGRKHEGELDGTNQKKRGLGLKTWIKSFGTVKKKEQRSLGDPSSGEGQQIGGDEALFSKTAKPVELQLAQFASVYSKVVVFRRSTRQILFVTAEFLGFCGLPNSKPSQIFNSEFILQDILSIITAPQPGQDRTSTRQTLKSAILRGQACSLRVGVKGASRQGNEPAFVKYGGMLHISPLINRERVAEGFVGV</sequence>
<dbReference type="SUPFAM" id="SSF55785">
    <property type="entry name" value="PYP-like sensor domain (PAS domain)"/>
    <property type="match status" value="1"/>
</dbReference>
<dbReference type="InterPro" id="IPR036305">
    <property type="entry name" value="RGS_sf"/>
</dbReference>
<dbReference type="GO" id="GO:0005634">
    <property type="term" value="C:nucleus"/>
    <property type="evidence" value="ECO:0007669"/>
    <property type="project" value="TreeGrafter"/>
</dbReference>
<keyword evidence="7" id="KW-1185">Reference proteome</keyword>
<dbReference type="InterPro" id="IPR000014">
    <property type="entry name" value="PAS"/>
</dbReference>
<keyword evidence="2" id="KW-0288">FMN</keyword>
<dbReference type="OrthoDB" id="447251at2759"/>
<dbReference type="PANTHER" id="PTHR47429:SF2">
    <property type="entry name" value="PROTEIN TWIN LOV 1"/>
    <property type="match status" value="1"/>
</dbReference>
<dbReference type="PANTHER" id="PTHR47429">
    <property type="entry name" value="PROTEIN TWIN LOV 1"/>
    <property type="match status" value="1"/>
</dbReference>
<dbReference type="InterPro" id="IPR044926">
    <property type="entry name" value="RGS_subdomain_2"/>
</dbReference>
<feature type="compositionally biased region" description="Acidic residues" evidence="4">
    <location>
        <begin position="62"/>
        <end position="71"/>
    </location>
</feature>
<name>A0A238FAK0_9BASI</name>
<evidence type="ECO:0000256" key="3">
    <source>
        <dbReference type="ARBA" id="ARBA00022991"/>
    </source>
</evidence>
<keyword evidence="3" id="KW-0157">Chromophore</keyword>
<evidence type="ECO:0000313" key="7">
    <source>
        <dbReference type="Proteomes" id="UP000198372"/>
    </source>
</evidence>
<organism evidence="6 7">
    <name type="scientific">Microbotryum intermedium</name>
    <dbReference type="NCBI Taxonomy" id="269621"/>
    <lineage>
        <taxon>Eukaryota</taxon>
        <taxon>Fungi</taxon>
        <taxon>Dikarya</taxon>
        <taxon>Basidiomycota</taxon>
        <taxon>Pucciniomycotina</taxon>
        <taxon>Microbotryomycetes</taxon>
        <taxon>Microbotryales</taxon>
        <taxon>Microbotryaceae</taxon>
        <taxon>Microbotryum</taxon>
    </lineage>
</organism>
<feature type="domain" description="RGS" evidence="5">
    <location>
        <begin position="203"/>
        <end position="313"/>
    </location>
</feature>
<dbReference type="Pfam" id="PF13426">
    <property type="entry name" value="PAS_9"/>
    <property type="match status" value="1"/>
</dbReference>
<evidence type="ECO:0000256" key="1">
    <source>
        <dbReference type="ARBA" id="ARBA00022630"/>
    </source>
</evidence>
<evidence type="ECO:0000256" key="2">
    <source>
        <dbReference type="ARBA" id="ARBA00022643"/>
    </source>
</evidence>
<dbReference type="InterPro" id="IPR016137">
    <property type="entry name" value="RGS"/>
</dbReference>
<dbReference type="AlphaFoldDB" id="A0A238FAK0"/>
<evidence type="ECO:0000313" key="6">
    <source>
        <dbReference type="EMBL" id="SCV70872.1"/>
    </source>
</evidence>
<accession>A0A238FAK0</accession>
<feature type="compositionally biased region" description="Polar residues" evidence="4">
    <location>
        <begin position="101"/>
        <end position="110"/>
    </location>
</feature>
<dbReference type="Gene3D" id="3.30.450.20">
    <property type="entry name" value="PAS domain"/>
    <property type="match status" value="1"/>
</dbReference>
<dbReference type="STRING" id="269621.A0A238FAK0"/>
<proteinExistence type="predicted"/>
<dbReference type="CDD" id="cd00130">
    <property type="entry name" value="PAS"/>
    <property type="match status" value="1"/>
</dbReference>
<feature type="region of interest" description="Disordered" evidence="4">
    <location>
        <begin position="1"/>
        <end position="119"/>
    </location>
</feature>
<dbReference type="SUPFAM" id="SSF48097">
    <property type="entry name" value="Regulator of G-protein signaling, RGS"/>
    <property type="match status" value="1"/>
</dbReference>
<protein>
    <submittedName>
        <fullName evidence="6">BQ2448_3634 protein</fullName>
    </submittedName>
</protein>
<dbReference type="NCBIfam" id="TIGR00229">
    <property type="entry name" value="sensory_box"/>
    <property type="match status" value="1"/>
</dbReference>
<dbReference type="Proteomes" id="UP000198372">
    <property type="component" value="Unassembled WGS sequence"/>
</dbReference>
<feature type="compositionally biased region" description="Polar residues" evidence="4">
    <location>
        <begin position="42"/>
        <end position="52"/>
    </location>
</feature>
<dbReference type="EMBL" id="FMSP01000006">
    <property type="protein sequence ID" value="SCV70872.1"/>
    <property type="molecule type" value="Genomic_DNA"/>
</dbReference>
<reference evidence="7" key="1">
    <citation type="submission" date="2016-09" db="EMBL/GenBank/DDBJ databases">
        <authorList>
            <person name="Jeantristanb JTB J.-T."/>
            <person name="Ricardo R."/>
        </authorList>
    </citation>
    <scope>NUCLEOTIDE SEQUENCE [LARGE SCALE GENOMIC DNA]</scope>
</reference>